<dbReference type="Gene3D" id="3.20.20.190">
    <property type="entry name" value="Phosphatidylinositol (PI) phosphodiesterase"/>
    <property type="match status" value="1"/>
</dbReference>
<dbReference type="EMBL" id="LVYD01000124">
    <property type="protein sequence ID" value="OQP57307.1"/>
    <property type="molecule type" value="Genomic_DNA"/>
</dbReference>
<evidence type="ECO:0000313" key="1">
    <source>
        <dbReference type="EMBL" id="OQP57307.1"/>
    </source>
</evidence>
<dbReference type="AlphaFoldDB" id="A0A1V9FGA8"/>
<dbReference type="GO" id="GO:0006629">
    <property type="term" value="P:lipid metabolic process"/>
    <property type="evidence" value="ECO:0007669"/>
    <property type="project" value="InterPro"/>
</dbReference>
<reference evidence="1 2" key="1">
    <citation type="submission" date="2016-03" db="EMBL/GenBank/DDBJ databases">
        <title>Niastella vici sp. nov., isolated from farmland soil.</title>
        <authorList>
            <person name="Chen L."/>
            <person name="Wang D."/>
            <person name="Yang S."/>
            <person name="Wang G."/>
        </authorList>
    </citation>
    <scope>NUCLEOTIDE SEQUENCE [LARGE SCALE GENOMIC DNA]</scope>
    <source>
        <strain evidence="1 2">DJ57</strain>
    </source>
</reference>
<dbReference type="CDD" id="cd08589">
    <property type="entry name" value="PI-PLCc_SaPLC1_like"/>
    <property type="match status" value="1"/>
</dbReference>
<proteinExistence type="predicted"/>
<evidence type="ECO:0000313" key="2">
    <source>
        <dbReference type="Proteomes" id="UP000192796"/>
    </source>
</evidence>
<dbReference type="Pfam" id="PF16670">
    <property type="entry name" value="PI-PLC-C1"/>
    <property type="match status" value="1"/>
</dbReference>
<accession>A0A1V9FGA8</accession>
<name>A0A1V9FGA8_9BACT</name>
<sequence length="363" mass="41097">MKLTLMIRTFFVAGLCVVLTSFLFIDINDLPINKIQVIGSHNSYKQAIDPPLFNLLKKEDSALARHIDYSHIPITDQLNLGLLNLEIDIYADTKGGKYAHPKGLEWEGHASNLPPYDPGGIMKEPGFKVLHIQDIDFRNHCLTFRNCLQQLKQWSDAHKDHYPVFITMNAKDDTIKKPDFTIPEKFTPAIYDQLDSTIAHDLGMQHVLTPDEVRGSYATLEEAVLKGNWPLLKNARGKFIFILDEKGDKVKDYVQGHTSLQKRLLFVNAKPGSPEAAILIMNDAIKDGKAIKKLVKKGYIVRTRADADTEEARRNDKSRFFAACQSGAQIITTDYYAKSTHFPSDYMISFDGGKYLRENPVIK</sequence>
<comment type="caution">
    <text evidence="1">The sequence shown here is derived from an EMBL/GenBank/DDBJ whole genome shotgun (WGS) entry which is preliminary data.</text>
</comment>
<evidence type="ECO:0008006" key="3">
    <source>
        <dbReference type="Google" id="ProtNLM"/>
    </source>
</evidence>
<protein>
    <recommendedName>
        <fullName evidence="3">Calcium-dependent phosphoinositide phospholipase C</fullName>
    </recommendedName>
</protein>
<dbReference type="GO" id="GO:0008081">
    <property type="term" value="F:phosphoric diester hydrolase activity"/>
    <property type="evidence" value="ECO:0007669"/>
    <property type="project" value="InterPro"/>
</dbReference>
<dbReference type="InterPro" id="IPR017946">
    <property type="entry name" value="PLC-like_Pdiesterase_TIM-brl"/>
</dbReference>
<dbReference type="Proteomes" id="UP000192796">
    <property type="component" value="Unassembled WGS sequence"/>
</dbReference>
<dbReference type="STRING" id="1703345.A3860_10970"/>
<organism evidence="1 2">
    <name type="scientific">Niastella vici</name>
    <dbReference type="NCBI Taxonomy" id="1703345"/>
    <lineage>
        <taxon>Bacteria</taxon>
        <taxon>Pseudomonadati</taxon>
        <taxon>Bacteroidota</taxon>
        <taxon>Chitinophagia</taxon>
        <taxon>Chitinophagales</taxon>
        <taxon>Chitinophagaceae</taxon>
        <taxon>Niastella</taxon>
    </lineage>
</organism>
<dbReference type="InterPro" id="IPR032075">
    <property type="entry name" value="PI-PLC-C1"/>
</dbReference>
<dbReference type="SUPFAM" id="SSF51695">
    <property type="entry name" value="PLC-like phosphodiesterases"/>
    <property type="match status" value="1"/>
</dbReference>
<keyword evidence="2" id="KW-1185">Reference proteome</keyword>
<gene>
    <name evidence="1" type="ORF">A3860_10970</name>
</gene>